<dbReference type="Proteomes" id="UP000827440">
    <property type="component" value="Segment"/>
</dbReference>
<feature type="transmembrane region" description="Helical" evidence="1">
    <location>
        <begin position="100"/>
        <end position="117"/>
    </location>
</feature>
<evidence type="ECO:0000256" key="1">
    <source>
        <dbReference type="SAM" id="Phobius"/>
    </source>
</evidence>
<gene>
    <name evidence="2" type="primary">gp_20488</name>
</gene>
<keyword evidence="1" id="KW-1133">Transmembrane helix</keyword>
<dbReference type="EMBL" id="MZ130484">
    <property type="protein sequence ID" value="QWM89943.1"/>
    <property type="molecule type" value="Genomic_DNA"/>
</dbReference>
<proteinExistence type="predicted"/>
<name>A0AAE7RXX1_9CAUD</name>
<evidence type="ECO:0000313" key="2">
    <source>
        <dbReference type="EMBL" id="QWM89943.1"/>
    </source>
</evidence>
<dbReference type="RefSeq" id="YP_010359515.1">
    <property type="nucleotide sequence ID" value="NC_062774.1"/>
</dbReference>
<keyword evidence="3" id="KW-1185">Reference proteome</keyword>
<dbReference type="KEGG" id="vg:75691047"/>
<protein>
    <submittedName>
        <fullName evidence="2">Uncharacterized protein</fullName>
    </submittedName>
</protein>
<accession>A0AAE7RXX1</accession>
<organism evidence="2 3">
    <name type="scientific">uncultured phage cr54_1</name>
    <dbReference type="NCBI Taxonomy" id="2986398"/>
    <lineage>
        <taxon>Viruses</taxon>
        <taxon>Duplodnaviria</taxon>
        <taxon>Heunggongvirae</taxon>
        <taxon>Uroviricota</taxon>
        <taxon>Caudoviricetes</taxon>
        <taxon>Crassvirales</taxon>
        <taxon>Intestiviridae</taxon>
        <taxon>Churivirinae</taxon>
        <taxon>Jahgtovirus</taxon>
        <taxon>Jahgtovirus intestinalis</taxon>
    </lineage>
</organism>
<sequence>MESEVDSLVSYSFTGVDSISLNKDIIKIANAKLILSNEYKSQYESFKAAYELKVQDCIFADSIIARQKFEIRRISTVANNAIDSLNDKQKKSKKYKKQRNIAIGFGTIITIVAAMLIK</sequence>
<reference evidence="2 3" key="1">
    <citation type="submission" date="2021-04" db="EMBL/GenBank/DDBJ databases">
        <authorList>
            <person name="Shkoporov A.N."/>
            <person name="Stockdale S.R."/>
            <person name="Guerin E."/>
            <person name="Ross R.P."/>
            <person name="Hill C."/>
        </authorList>
    </citation>
    <scope>NUCLEOTIDE SEQUENCE [LARGE SCALE GENOMIC DNA]</scope>
    <source>
        <strain evidence="3">cr54_1</strain>
    </source>
</reference>
<keyword evidence="1" id="KW-0812">Transmembrane</keyword>
<dbReference type="GeneID" id="75691047"/>
<evidence type="ECO:0000313" key="3">
    <source>
        <dbReference type="Proteomes" id="UP000827440"/>
    </source>
</evidence>
<keyword evidence="1" id="KW-0472">Membrane</keyword>